<name>A0ABP0WDK7_9BRYO</name>
<sequence length="88" mass="9877">MEGGRIFRRLDLDLSLVANRASRNGEARHFKDFAKTLHRKSKRAVGEGCILVSCLSRKTGAATTEVRFFEFSKAWPRSTPGFPDPVSH</sequence>
<dbReference type="EMBL" id="OZ020112">
    <property type="protein sequence ID" value="CAK9264924.1"/>
    <property type="molecule type" value="Genomic_DNA"/>
</dbReference>
<protein>
    <submittedName>
        <fullName evidence="1">Uncharacterized protein</fullName>
    </submittedName>
</protein>
<reference evidence="1" key="1">
    <citation type="submission" date="2024-02" db="EMBL/GenBank/DDBJ databases">
        <authorList>
            <consortium name="ELIXIR-Norway"/>
            <consortium name="Elixir Norway"/>
        </authorList>
    </citation>
    <scope>NUCLEOTIDE SEQUENCE</scope>
</reference>
<gene>
    <name evidence="1" type="ORF">CSSPJE1EN1_LOCUS10402</name>
</gene>
<dbReference type="Proteomes" id="UP001497444">
    <property type="component" value="Chromosome 17"/>
</dbReference>
<keyword evidence="2" id="KW-1185">Reference proteome</keyword>
<evidence type="ECO:0000313" key="2">
    <source>
        <dbReference type="Proteomes" id="UP001497444"/>
    </source>
</evidence>
<accession>A0ABP0WDK7</accession>
<evidence type="ECO:0000313" key="1">
    <source>
        <dbReference type="EMBL" id="CAK9264924.1"/>
    </source>
</evidence>
<proteinExistence type="predicted"/>
<organism evidence="1 2">
    <name type="scientific">Sphagnum jensenii</name>
    <dbReference type="NCBI Taxonomy" id="128206"/>
    <lineage>
        <taxon>Eukaryota</taxon>
        <taxon>Viridiplantae</taxon>
        <taxon>Streptophyta</taxon>
        <taxon>Embryophyta</taxon>
        <taxon>Bryophyta</taxon>
        <taxon>Sphagnophytina</taxon>
        <taxon>Sphagnopsida</taxon>
        <taxon>Sphagnales</taxon>
        <taxon>Sphagnaceae</taxon>
        <taxon>Sphagnum</taxon>
    </lineage>
</organism>